<dbReference type="SUPFAM" id="SSF46689">
    <property type="entry name" value="Homeodomain-like"/>
    <property type="match status" value="1"/>
</dbReference>
<dbReference type="EMBL" id="GBYB01014868">
    <property type="protein sequence ID" value="JAG84635.1"/>
    <property type="molecule type" value="Transcribed_RNA"/>
</dbReference>
<protein>
    <submittedName>
        <fullName evidence="2">PAG1 protein</fullName>
    </submittedName>
</protein>
<reference evidence="2" key="1">
    <citation type="submission" date="2015-01" db="EMBL/GenBank/DDBJ databases">
        <title>Transcriptome Assembly of Fopius arisanus.</title>
        <authorList>
            <person name="Geib S."/>
        </authorList>
    </citation>
    <scope>NUCLEOTIDE SEQUENCE</scope>
</reference>
<accession>A0A0C9QJB0</accession>
<dbReference type="Gene3D" id="1.10.10.60">
    <property type="entry name" value="Homeodomain-like"/>
    <property type="match status" value="1"/>
</dbReference>
<dbReference type="AlphaFoldDB" id="A0A0C9QJB0"/>
<sequence>MSLTKKTTPNLRSKRFKYSESMVNAIDAVKNGGTLNNGVLAYNVPKSTLHSRVTGKIIGKGKMGPKSILTEDEEEDLKRWILEKAQVGFPMHADEVKDAVQKILLESPRENKDNFL</sequence>
<evidence type="ECO:0000256" key="1">
    <source>
        <dbReference type="ARBA" id="ARBA00004123"/>
    </source>
</evidence>
<comment type="subcellular location">
    <subcellularLocation>
        <location evidence="1">Nucleus</location>
    </subcellularLocation>
</comment>
<dbReference type="InterPro" id="IPR009057">
    <property type="entry name" value="Homeodomain-like_sf"/>
</dbReference>
<name>A0A0C9QJB0_9HYME</name>
<gene>
    <name evidence="2" type="primary">PAG1</name>
    <name evidence="2" type="ORF">g.56483</name>
</gene>
<dbReference type="GO" id="GO:0005634">
    <property type="term" value="C:nucleus"/>
    <property type="evidence" value="ECO:0007669"/>
    <property type="project" value="UniProtKB-SubCell"/>
</dbReference>
<proteinExistence type="predicted"/>
<evidence type="ECO:0000313" key="2">
    <source>
        <dbReference type="EMBL" id="JAG84635.1"/>
    </source>
</evidence>
<organism evidence="2">
    <name type="scientific">Fopius arisanus</name>
    <dbReference type="NCBI Taxonomy" id="64838"/>
    <lineage>
        <taxon>Eukaryota</taxon>
        <taxon>Metazoa</taxon>
        <taxon>Ecdysozoa</taxon>
        <taxon>Arthropoda</taxon>
        <taxon>Hexapoda</taxon>
        <taxon>Insecta</taxon>
        <taxon>Pterygota</taxon>
        <taxon>Neoptera</taxon>
        <taxon>Endopterygota</taxon>
        <taxon>Hymenoptera</taxon>
        <taxon>Apocrita</taxon>
        <taxon>Ichneumonoidea</taxon>
        <taxon>Braconidae</taxon>
        <taxon>Opiinae</taxon>
        <taxon>Fopius</taxon>
    </lineage>
</organism>